<gene>
    <name evidence="3" type="ORF">H9632_00720</name>
</gene>
<keyword evidence="4" id="KW-1185">Reference proteome</keyword>
<feature type="domain" description="CAAX prenyl protease 2/Lysostaphin resistance protein A-like" evidence="2">
    <location>
        <begin position="105"/>
        <end position="193"/>
    </location>
</feature>
<comment type="caution">
    <text evidence="3">The sequence shown here is derived from an EMBL/GenBank/DDBJ whole genome shotgun (WGS) entry which is preliminary data.</text>
</comment>
<name>A0ABR8XI05_9BACL</name>
<evidence type="ECO:0000313" key="4">
    <source>
        <dbReference type="Proteomes" id="UP000600565"/>
    </source>
</evidence>
<evidence type="ECO:0000259" key="2">
    <source>
        <dbReference type="Pfam" id="PF02517"/>
    </source>
</evidence>
<proteinExistence type="predicted"/>
<protein>
    <submittedName>
        <fullName evidence="3">CPBP family intramembrane metalloprotease</fullName>
    </submittedName>
</protein>
<keyword evidence="3" id="KW-0482">Metalloprotease</keyword>
<feature type="transmembrane region" description="Helical" evidence="1">
    <location>
        <begin position="139"/>
        <end position="172"/>
    </location>
</feature>
<dbReference type="EMBL" id="JACSPW010000001">
    <property type="protein sequence ID" value="MBD8031569.1"/>
    <property type="molecule type" value="Genomic_DNA"/>
</dbReference>
<feature type="transmembrane region" description="Helical" evidence="1">
    <location>
        <begin position="61"/>
        <end position="86"/>
    </location>
</feature>
<feature type="transmembrane region" description="Helical" evidence="1">
    <location>
        <begin position="31"/>
        <end position="49"/>
    </location>
</feature>
<dbReference type="Proteomes" id="UP000600565">
    <property type="component" value="Unassembled WGS sequence"/>
</dbReference>
<accession>A0ABR8XI05</accession>
<organism evidence="3 4">
    <name type="scientific">Solibacillus merdavium</name>
    <dbReference type="NCBI Taxonomy" id="2762218"/>
    <lineage>
        <taxon>Bacteria</taxon>
        <taxon>Bacillati</taxon>
        <taxon>Bacillota</taxon>
        <taxon>Bacilli</taxon>
        <taxon>Bacillales</taxon>
        <taxon>Caryophanaceae</taxon>
        <taxon>Solibacillus</taxon>
    </lineage>
</organism>
<keyword evidence="1" id="KW-0812">Transmembrane</keyword>
<feature type="transmembrane region" description="Helical" evidence="1">
    <location>
        <begin position="184"/>
        <end position="202"/>
    </location>
</feature>
<keyword evidence="3" id="KW-0378">Hydrolase</keyword>
<dbReference type="RefSeq" id="WP_191702218.1">
    <property type="nucleotide sequence ID" value="NZ_JACSPW010000001.1"/>
</dbReference>
<keyword evidence="3" id="KW-0645">Protease</keyword>
<dbReference type="InterPro" id="IPR003675">
    <property type="entry name" value="Rce1/LyrA-like_dom"/>
</dbReference>
<keyword evidence="1" id="KW-1133">Transmembrane helix</keyword>
<keyword evidence="1" id="KW-0472">Membrane</keyword>
<dbReference type="GO" id="GO:0008237">
    <property type="term" value="F:metallopeptidase activity"/>
    <property type="evidence" value="ECO:0007669"/>
    <property type="project" value="UniProtKB-KW"/>
</dbReference>
<feature type="transmembrane region" description="Helical" evidence="1">
    <location>
        <begin position="106"/>
        <end position="127"/>
    </location>
</feature>
<sequence>MKNKKQIIILLVSLVFIFSMMYFTFQEKSVFWYLYAFTLLVGIAISLVAGKFEDRIPTWQYLIFGIGYGTITYGLVKLGYMLLPYIDKNAVNEITKFLDVYGPQNIFHYLMLIFIVAVGEEIFWRGYVQQQLKQFTSPFWAVIVTSILFSLSLAVSGFLPGALAAIVAGILWGTLYEWKKSLPLIIVSHIVFVLLLFLVLPLF</sequence>
<feature type="transmembrane region" description="Helical" evidence="1">
    <location>
        <begin position="7"/>
        <end position="25"/>
    </location>
</feature>
<evidence type="ECO:0000313" key="3">
    <source>
        <dbReference type="EMBL" id="MBD8031569.1"/>
    </source>
</evidence>
<dbReference type="Pfam" id="PF02517">
    <property type="entry name" value="Rce1-like"/>
    <property type="match status" value="1"/>
</dbReference>
<reference evidence="3 4" key="1">
    <citation type="submission" date="2020-08" db="EMBL/GenBank/DDBJ databases">
        <title>A Genomic Blueprint of the Chicken Gut Microbiome.</title>
        <authorList>
            <person name="Gilroy R."/>
            <person name="Ravi A."/>
            <person name="Getino M."/>
            <person name="Pursley I."/>
            <person name="Horton D.L."/>
            <person name="Alikhan N.-F."/>
            <person name="Baker D."/>
            <person name="Gharbi K."/>
            <person name="Hall N."/>
            <person name="Watson M."/>
            <person name="Adriaenssens E.M."/>
            <person name="Foster-Nyarko E."/>
            <person name="Jarju S."/>
            <person name="Secka A."/>
            <person name="Antonio M."/>
            <person name="Oren A."/>
            <person name="Chaudhuri R."/>
            <person name="La Ragione R.M."/>
            <person name="Hildebrand F."/>
            <person name="Pallen M.J."/>
        </authorList>
    </citation>
    <scope>NUCLEOTIDE SEQUENCE [LARGE SCALE GENOMIC DNA]</scope>
    <source>
        <strain evidence="3 4">Sa1YVA6</strain>
    </source>
</reference>
<evidence type="ECO:0000256" key="1">
    <source>
        <dbReference type="SAM" id="Phobius"/>
    </source>
</evidence>